<gene>
    <name evidence="1" type="ORF">GHO37_03255</name>
</gene>
<sequence length="247" mass="27094">MSASSDLRAAVDVGVPIGVVAPLLSLSKVFLALPRHLDAGGSVFIDSGAFAAFQKGETVVWERVFQKYDSVILMTAKPQGLSIVAPDVIGDQVGTLKLWTEHAERVRGWIDNGVRVIVPLQRGQLRAAEMLARAKQIFGTDRFCAGIPSNLEAMSAEDCSTLHHFDFHILGRVILTQELENKLEALKANNPDANYTADANWLRARTRKISLEANTLAPDRSRGLGDSKRTRAVRNILQQEAYYSLLA</sequence>
<reference evidence="1 2" key="1">
    <citation type="submission" date="2019-10" db="EMBL/GenBank/DDBJ databases">
        <title>Evaluation of single-gene subtyping targets for Pseudomonas.</title>
        <authorList>
            <person name="Reichler S.J."/>
            <person name="Orsi R.H."/>
            <person name="Wiedmann M."/>
            <person name="Martin N.H."/>
            <person name="Murphy S.I."/>
        </authorList>
    </citation>
    <scope>NUCLEOTIDE SEQUENCE [LARGE SCALE GENOMIC DNA]</scope>
    <source>
        <strain evidence="1 2">FSL R10-2932</strain>
    </source>
</reference>
<protein>
    <submittedName>
        <fullName evidence="1">Uncharacterized protein</fullName>
    </submittedName>
</protein>
<comment type="caution">
    <text evidence="1">The sequence shown here is derived from an EMBL/GenBank/DDBJ whole genome shotgun (WGS) entry which is preliminary data.</text>
</comment>
<dbReference type="Proteomes" id="UP000447574">
    <property type="component" value="Unassembled WGS sequence"/>
</dbReference>
<dbReference type="AlphaFoldDB" id="A0A7X1WSR1"/>
<dbReference type="EMBL" id="WIWF01000007">
    <property type="protein sequence ID" value="MQT73323.1"/>
    <property type="molecule type" value="Genomic_DNA"/>
</dbReference>
<evidence type="ECO:0000313" key="1">
    <source>
        <dbReference type="EMBL" id="MQT73323.1"/>
    </source>
</evidence>
<organism evidence="1 2">
    <name type="scientific">Pseudomonas helleri</name>
    <dbReference type="NCBI Taxonomy" id="1608996"/>
    <lineage>
        <taxon>Bacteria</taxon>
        <taxon>Pseudomonadati</taxon>
        <taxon>Pseudomonadota</taxon>
        <taxon>Gammaproteobacteria</taxon>
        <taxon>Pseudomonadales</taxon>
        <taxon>Pseudomonadaceae</taxon>
        <taxon>Pseudomonas</taxon>
    </lineage>
</organism>
<proteinExistence type="predicted"/>
<accession>A0A7X1WSR1</accession>
<name>A0A7X1WSR1_9PSED</name>
<evidence type="ECO:0000313" key="2">
    <source>
        <dbReference type="Proteomes" id="UP000447574"/>
    </source>
</evidence>